<dbReference type="Gene3D" id="3.90.180.10">
    <property type="entry name" value="Medium-chain alcohol dehydrogenases, catalytic domain"/>
    <property type="match status" value="1"/>
</dbReference>
<gene>
    <name evidence="7" type="ORF">N7449_002959</name>
</gene>
<dbReference type="GO" id="GO:0046872">
    <property type="term" value="F:metal ion binding"/>
    <property type="evidence" value="ECO:0007669"/>
    <property type="project" value="UniProtKB-KW"/>
</dbReference>
<dbReference type="Pfam" id="PF08240">
    <property type="entry name" value="ADH_N"/>
    <property type="match status" value="1"/>
</dbReference>
<dbReference type="EMBL" id="JAPQKQ010000002">
    <property type="protein sequence ID" value="KAJ5208580.1"/>
    <property type="molecule type" value="Genomic_DNA"/>
</dbReference>
<feature type="domain" description="Enoyl reductase (ER)" evidence="6">
    <location>
        <begin position="14"/>
        <end position="291"/>
    </location>
</feature>
<comment type="cofactor">
    <cofactor evidence="1">
        <name>Zn(2+)</name>
        <dbReference type="ChEBI" id="CHEBI:29105"/>
    </cofactor>
</comment>
<protein>
    <submittedName>
        <fullName evidence="7">Chaperonin 10-like protein</fullName>
    </submittedName>
</protein>
<keyword evidence="5" id="KW-0560">Oxidoreductase</keyword>
<dbReference type="InterPro" id="IPR020843">
    <property type="entry name" value="ER"/>
</dbReference>
<dbReference type="InterPro" id="IPR013149">
    <property type="entry name" value="ADH-like_C"/>
</dbReference>
<evidence type="ECO:0000256" key="3">
    <source>
        <dbReference type="ARBA" id="ARBA00022723"/>
    </source>
</evidence>
<evidence type="ECO:0000259" key="6">
    <source>
        <dbReference type="SMART" id="SM00829"/>
    </source>
</evidence>
<reference evidence="7" key="1">
    <citation type="submission" date="2022-11" db="EMBL/GenBank/DDBJ databases">
        <authorList>
            <person name="Petersen C."/>
        </authorList>
    </citation>
    <scope>NUCLEOTIDE SEQUENCE</scope>
    <source>
        <strain evidence="7">IBT 20477</strain>
    </source>
</reference>
<keyword evidence="8" id="KW-1185">Reference proteome</keyword>
<dbReference type="SMART" id="SM00829">
    <property type="entry name" value="PKS_ER"/>
    <property type="match status" value="1"/>
</dbReference>
<dbReference type="Gene3D" id="3.40.50.720">
    <property type="entry name" value="NAD(P)-binding Rossmann-like Domain"/>
    <property type="match status" value="1"/>
</dbReference>
<dbReference type="OrthoDB" id="256333at2759"/>
<accession>A0A9W9T4S6</accession>
<dbReference type="InterPro" id="IPR011032">
    <property type="entry name" value="GroES-like_sf"/>
</dbReference>
<evidence type="ECO:0000256" key="2">
    <source>
        <dbReference type="ARBA" id="ARBA00008072"/>
    </source>
</evidence>
<comment type="similarity">
    <text evidence="2">Belongs to the zinc-containing alcohol dehydrogenase family.</text>
</comment>
<evidence type="ECO:0000313" key="8">
    <source>
        <dbReference type="Proteomes" id="UP001150942"/>
    </source>
</evidence>
<dbReference type="PANTHER" id="PTHR42940:SF8">
    <property type="entry name" value="VACUOLAR PROTEIN SORTING-ASSOCIATED PROTEIN 11"/>
    <property type="match status" value="1"/>
</dbReference>
<organism evidence="7 8">
    <name type="scientific">Penicillium cf. viridicatum</name>
    <dbReference type="NCBI Taxonomy" id="2972119"/>
    <lineage>
        <taxon>Eukaryota</taxon>
        <taxon>Fungi</taxon>
        <taxon>Dikarya</taxon>
        <taxon>Ascomycota</taxon>
        <taxon>Pezizomycotina</taxon>
        <taxon>Eurotiomycetes</taxon>
        <taxon>Eurotiomycetidae</taxon>
        <taxon>Eurotiales</taxon>
        <taxon>Aspergillaceae</taxon>
        <taxon>Penicillium</taxon>
    </lineage>
</organism>
<keyword evidence="4" id="KW-0862">Zinc</keyword>
<dbReference type="Proteomes" id="UP001150942">
    <property type="component" value="Unassembled WGS sequence"/>
</dbReference>
<dbReference type="InterPro" id="IPR036291">
    <property type="entry name" value="NAD(P)-bd_dom_sf"/>
</dbReference>
<dbReference type="Pfam" id="PF00107">
    <property type="entry name" value="ADH_zinc_N"/>
    <property type="match status" value="1"/>
</dbReference>
<dbReference type="SUPFAM" id="SSF51735">
    <property type="entry name" value="NAD(P)-binding Rossmann-fold domains"/>
    <property type="match status" value="1"/>
</dbReference>
<evidence type="ECO:0000256" key="4">
    <source>
        <dbReference type="ARBA" id="ARBA00022833"/>
    </source>
</evidence>
<dbReference type="InterPro" id="IPR013154">
    <property type="entry name" value="ADH-like_N"/>
</dbReference>
<evidence type="ECO:0000256" key="5">
    <source>
        <dbReference type="ARBA" id="ARBA00023002"/>
    </source>
</evidence>
<name>A0A9W9T4S6_9EURO</name>
<dbReference type="GO" id="GO:0005737">
    <property type="term" value="C:cytoplasm"/>
    <property type="evidence" value="ECO:0007669"/>
    <property type="project" value="TreeGrafter"/>
</dbReference>
<dbReference type="AlphaFoldDB" id="A0A9W9T4S6"/>
<comment type="caution">
    <text evidence="7">The sequence shown here is derived from an EMBL/GenBank/DDBJ whole genome shotgun (WGS) entry which is preliminary data.</text>
</comment>
<keyword evidence="3" id="KW-0479">Metal-binding</keyword>
<reference evidence="7" key="2">
    <citation type="journal article" date="2023" name="IMA Fungus">
        <title>Comparative genomic study of the Penicillium genus elucidates a diverse pangenome and 15 lateral gene transfer events.</title>
        <authorList>
            <person name="Petersen C."/>
            <person name="Sorensen T."/>
            <person name="Nielsen M.R."/>
            <person name="Sondergaard T.E."/>
            <person name="Sorensen J.L."/>
            <person name="Fitzpatrick D.A."/>
            <person name="Frisvad J.C."/>
            <person name="Nielsen K.L."/>
        </authorList>
    </citation>
    <scope>NUCLEOTIDE SEQUENCE</scope>
    <source>
        <strain evidence="7">IBT 20477</strain>
    </source>
</reference>
<dbReference type="GO" id="GO:0004022">
    <property type="term" value="F:alcohol dehydrogenase (NAD+) activity"/>
    <property type="evidence" value="ECO:0007669"/>
    <property type="project" value="TreeGrafter"/>
</dbReference>
<dbReference type="PANTHER" id="PTHR42940">
    <property type="entry name" value="ALCOHOL DEHYDROGENASE 1-RELATED"/>
    <property type="match status" value="1"/>
</dbReference>
<evidence type="ECO:0000256" key="1">
    <source>
        <dbReference type="ARBA" id="ARBA00001947"/>
    </source>
</evidence>
<dbReference type="SUPFAM" id="SSF50129">
    <property type="entry name" value="GroES-like"/>
    <property type="match status" value="1"/>
</dbReference>
<evidence type="ECO:0000313" key="7">
    <source>
        <dbReference type="EMBL" id="KAJ5208580.1"/>
    </source>
</evidence>
<proteinExistence type="inferred from homology"/>
<sequence>MTDTMQAAVLEEFGQPYVLKQIPRPPQPQDHDIVVKVLAASYCHTDAVFASGSMSKDLPRVGCHEFAGEIVAVGGKVSASLEMSPGIRVGVPGRAYHPCSACFECTNSDKDSMGYSPFCPHAGNLGLTRDGGFQEYCLVDSRQVTKVPDGFPATQVAPLMCAGLTVWAALHHEKLLHAKKVAILGAGGGLGHLGVQFAAHLGLSVLAIDVNDKSLAFLRKVKQKLGPAGDKVHIADVRKDDIASMRAMMEETGDKPMNELGLDAAIILPESQAAFDTGMKLLKNHSTMVIVSFPKNGFHFSAHDLVFRDITLVGSLVGRNYQLSEMLSFCQRFRVSADVKTFPLSHMNRLVEEYHKGVSGKLVIDMEL</sequence>